<proteinExistence type="predicted"/>
<evidence type="ECO:0000313" key="2">
    <source>
        <dbReference type="Proteomes" id="UP000196074"/>
    </source>
</evidence>
<dbReference type="Proteomes" id="UP000196074">
    <property type="component" value="Unassembled WGS sequence"/>
</dbReference>
<reference evidence="2" key="1">
    <citation type="submission" date="2017-04" db="EMBL/GenBank/DDBJ databases">
        <title>Function of individual gut microbiota members based on whole genome sequencing of pure cultures obtained from chicken caecum.</title>
        <authorList>
            <person name="Medvecky M."/>
            <person name="Cejkova D."/>
            <person name="Polansky O."/>
            <person name="Karasova D."/>
            <person name="Kubasova T."/>
            <person name="Cizek A."/>
            <person name="Rychlik I."/>
        </authorList>
    </citation>
    <scope>NUCLEOTIDE SEQUENCE [LARGE SCALE GENOMIC DNA]</scope>
    <source>
        <strain evidence="2">An144</strain>
    </source>
</reference>
<protein>
    <submittedName>
        <fullName evidence="1">Uncharacterized protein</fullName>
    </submittedName>
</protein>
<sequence length="101" mass="11717">MGVKITYSLDPNQTNPLANRLMKEIDYYTPDPRKWRELMDYATRLQDERLIGKKEGARNMIITLKANNADNSFILRVVKNAVKESLSDEETNELIKDIESN</sequence>
<name>A0A1Y4QT73_9ENTE</name>
<organism evidence="1 2">
    <name type="scientific">Enterococcus cecorum</name>
    <dbReference type="NCBI Taxonomy" id="44008"/>
    <lineage>
        <taxon>Bacteria</taxon>
        <taxon>Bacillati</taxon>
        <taxon>Bacillota</taxon>
        <taxon>Bacilli</taxon>
        <taxon>Lactobacillales</taxon>
        <taxon>Enterococcaceae</taxon>
        <taxon>Enterococcus</taxon>
    </lineage>
</organism>
<dbReference type="AlphaFoldDB" id="A0A1Y4QT73"/>
<accession>A0A1Y4QT73</accession>
<evidence type="ECO:0000313" key="1">
    <source>
        <dbReference type="EMBL" id="OUQ08457.1"/>
    </source>
</evidence>
<dbReference type="EMBL" id="NFLC01000031">
    <property type="protein sequence ID" value="OUQ08457.1"/>
    <property type="molecule type" value="Genomic_DNA"/>
</dbReference>
<comment type="caution">
    <text evidence="1">The sequence shown here is derived from an EMBL/GenBank/DDBJ whole genome shotgun (WGS) entry which is preliminary data.</text>
</comment>
<gene>
    <name evidence="1" type="ORF">B5E88_11165</name>
</gene>